<evidence type="ECO:0000256" key="10">
    <source>
        <dbReference type="RuleBase" id="RU367050"/>
    </source>
</evidence>
<feature type="transmembrane region" description="Helical" evidence="9">
    <location>
        <begin position="217"/>
        <end position="244"/>
    </location>
</feature>
<evidence type="ECO:0000256" key="9">
    <source>
        <dbReference type="RuleBase" id="RU363032"/>
    </source>
</evidence>
<proteinExistence type="inferred from homology"/>
<feature type="transmembrane region" description="Helical" evidence="9">
    <location>
        <begin position="381"/>
        <end position="400"/>
    </location>
</feature>
<dbReference type="EMBL" id="CP013213">
    <property type="protein sequence ID" value="AMC92719.1"/>
    <property type="molecule type" value="Genomic_DNA"/>
</dbReference>
<dbReference type="Pfam" id="PF00528">
    <property type="entry name" value="BPD_transp_1"/>
    <property type="match status" value="1"/>
</dbReference>
<name>A0A0X8GYE3_9FIRM</name>
<evidence type="ECO:0000256" key="7">
    <source>
        <dbReference type="ARBA" id="ARBA00022989"/>
    </source>
</evidence>
<evidence type="ECO:0000313" key="12">
    <source>
        <dbReference type="EMBL" id="AMC92719.1"/>
    </source>
</evidence>
<dbReference type="InterPro" id="IPR000515">
    <property type="entry name" value="MetI-like"/>
</dbReference>
<keyword evidence="3 9" id="KW-0813">Transport</keyword>
<comment type="subcellular location">
    <subcellularLocation>
        <location evidence="1 9">Cell membrane</location>
        <topology evidence="1 9">Multi-pass membrane protein</topology>
    </subcellularLocation>
</comment>
<dbReference type="PROSITE" id="PS50928">
    <property type="entry name" value="ABC_TM1"/>
    <property type="match status" value="1"/>
</dbReference>
<dbReference type="RefSeq" id="WP_067630465.1">
    <property type="nucleotide sequence ID" value="NZ_CP013213.1"/>
</dbReference>
<feature type="transmembrane region" description="Helical" evidence="9">
    <location>
        <begin position="43"/>
        <end position="65"/>
    </location>
</feature>
<dbReference type="KEGG" id="erl:AOC36_01560"/>
<dbReference type="Proteomes" id="UP000063781">
    <property type="component" value="Chromosome"/>
</dbReference>
<keyword evidence="13" id="KW-1185">Reference proteome</keyword>
<evidence type="ECO:0000313" key="13">
    <source>
        <dbReference type="Proteomes" id="UP000063781"/>
    </source>
</evidence>
<reference evidence="12 13" key="1">
    <citation type="submission" date="2015-10" db="EMBL/GenBank/DDBJ databases">
        <title>Erysipelothrix larvae sp. LV19 isolated from the larval gut of the rhinoceros beetle, Trypoxylus dichotomus.</title>
        <authorList>
            <person name="Lim S."/>
            <person name="Kim B.-C."/>
        </authorList>
    </citation>
    <scope>NUCLEOTIDE SEQUENCE [LARGE SCALE GENOMIC DNA]</scope>
    <source>
        <strain evidence="12 13">LV19</strain>
    </source>
</reference>
<feature type="transmembrane region" description="Helical" evidence="9">
    <location>
        <begin position="95"/>
        <end position="115"/>
    </location>
</feature>
<dbReference type="GO" id="GO:0042956">
    <property type="term" value="P:maltodextrin transmembrane transport"/>
    <property type="evidence" value="ECO:0007669"/>
    <property type="project" value="TreeGrafter"/>
</dbReference>
<feature type="transmembrane region" description="Helical" evidence="9">
    <location>
        <begin position="310"/>
        <end position="335"/>
    </location>
</feature>
<evidence type="ECO:0000256" key="4">
    <source>
        <dbReference type="ARBA" id="ARBA00022475"/>
    </source>
</evidence>
<dbReference type="SUPFAM" id="SSF161098">
    <property type="entry name" value="MetI-like"/>
    <property type="match status" value="1"/>
</dbReference>
<keyword evidence="7 9" id="KW-1133">Transmembrane helix</keyword>
<dbReference type="GO" id="GO:0015423">
    <property type="term" value="F:ABC-type maltose transporter activity"/>
    <property type="evidence" value="ECO:0007669"/>
    <property type="project" value="TreeGrafter"/>
</dbReference>
<dbReference type="OrthoDB" id="9778687at2"/>
<keyword evidence="5 10" id="KW-0762">Sugar transport</keyword>
<keyword evidence="6 9" id="KW-0812">Transmembrane</keyword>
<dbReference type="PANTHER" id="PTHR47314:SF1">
    <property type="entry name" value="MALTOSE_MALTODEXTRIN TRANSPORT SYSTEM PERMEASE PROTEIN MALF"/>
    <property type="match status" value="1"/>
</dbReference>
<dbReference type="CDD" id="cd06261">
    <property type="entry name" value="TM_PBP2"/>
    <property type="match status" value="1"/>
</dbReference>
<evidence type="ECO:0000256" key="1">
    <source>
        <dbReference type="ARBA" id="ARBA00004651"/>
    </source>
</evidence>
<gene>
    <name evidence="12" type="ORF">AOC36_01560</name>
</gene>
<evidence type="ECO:0000256" key="2">
    <source>
        <dbReference type="ARBA" id="ARBA00009047"/>
    </source>
</evidence>
<feature type="domain" description="ABC transmembrane type-1" evidence="11">
    <location>
        <begin position="218"/>
        <end position="441"/>
    </location>
</feature>
<dbReference type="Gene3D" id="1.10.3720.10">
    <property type="entry name" value="MetI-like"/>
    <property type="match status" value="1"/>
</dbReference>
<evidence type="ECO:0000256" key="5">
    <source>
        <dbReference type="ARBA" id="ARBA00022597"/>
    </source>
</evidence>
<evidence type="ECO:0000256" key="6">
    <source>
        <dbReference type="ARBA" id="ARBA00022692"/>
    </source>
</evidence>
<evidence type="ECO:0000256" key="8">
    <source>
        <dbReference type="ARBA" id="ARBA00023136"/>
    </source>
</evidence>
<comment type="similarity">
    <text evidence="2 10">Belongs to the binding-protein-dependent transport system permease family. MalFG subfamily.</text>
</comment>
<evidence type="ECO:0000256" key="3">
    <source>
        <dbReference type="ARBA" id="ARBA00022448"/>
    </source>
</evidence>
<evidence type="ECO:0000259" key="11">
    <source>
        <dbReference type="PROSITE" id="PS50928"/>
    </source>
</evidence>
<feature type="transmembrane region" description="Helical" evidence="9">
    <location>
        <begin position="256"/>
        <end position="277"/>
    </location>
</feature>
<feature type="transmembrane region" description="Helical" evidence="9">
    <location>
        <begin position="420"/>
        <end position="442"/>
    </location>
</feature>
<comment type="function">
    <text evidence="10">Part of the ABC transporter complex MalEFGK involved in maltose/maltodextrin import. Probably responsible for the translocation of the substrate across the membrane.</text>
</comment>
<dbReference type="InterPro" id="IPR035906">
    <property type="entry name" value="MetI-like_sf"/>
</dbReference>
<sequence>MEKLKQFFEPFKFAIKDGDSKTKLSLVVMGAGSFLRKQYVRGFTYLLIQIGFIAYMITSGLSQIAGLRTLGTVEQGQVFDEARGIYVYTQGDNSMLFLLFGVMAVLLFIAFVGVYRLSVKNAVENQQLCESKQPLISFKQDCHDLMDGKFHITVLSLPTVLVTIFTILPLIFMIFIAFTNYDINHQPPGNLFTWVGLNNFRDLVASNGIISGTFYSLLLWTLIWAFFATFLNYVLGMLVAMLINHKQIKLKKLWRTLLVVTIAVPQFVSLMLMSQLLSDNGALNGLLASWGWISEFQPIKFLTDPNIARITVIVVNVWVGIPYTMLITSGILMNVPQDMYESARIDGASAWVQFRKITLPYMLNVTTPYLITQFVGNINNFNVIFLLTGGGPLTLSYYKAGRTDLLVTWLYKLALTEKNYALASAIGIIIFMIMATLSLVVFRRTLEDGRESTFQ</sequence>
<protein>
    <recommendedName>
        <fullName evidence="10">Maltose/maltodextrin transport system permease protein</fullName>
    </recommendedName>
</protein>
<keyword evidence="8 9" id="KW-0472">Membrane</keyword>
<feature type="transmembrane region" description="Helical" evidence="9">
    <location>
        <begin position="154"/>
        <end position="178"/>
    </location>
</feature>
<dbReference type="PANTHER" id="PTHR47314">
    <property type="entry name" value="MALTOSE/MALTODEXTRIN TRANSPORT SYSTEM PERMEASE PROTEIN MALF"/>
    <property type="match status" value="1"/>
</dbReference>
<dbReference type="STRING" id="1514105.AOC36_01560"/>
<dbReference type="GO" id="GO:1990060">
    <property type="term" value="C:maltose transport complex"/>
    <property type="evidence" value="ECO:0007669"/>
    <property type="project" value="TreeGrafter"/>
</dbReference>
<organism evidence="12 13">
    <name type="scientific">Erysipelothrix larvae</name>
    <dbReference type="NCBI Taxonomy" id="1514105"/>
    <lineage>
        <taxon>Bacteria</taxon>
        <taxon>Bacillati</taxon>
        <taxon>Bacillota</taxon>
        <taxon>Erysipelotrichia</taxon>
        <taxon>Erysipelotrichales</taxon>
        <taxon>Erysipelotrichaceae</taxon>
        <taxon>Erysipelothrix</taxon>
    </lineage>
</organism>
<dbReference type="AlphaFoldDB" id="A0A0X8GYE3"/>
<accession>A0A0X8GYE3</accession>
<keyword evidence="4 10" id="KW-1003">Cell membrane</keyword>